<accession>A0AAD4UEE5</accession>
<sequence>MGNSETGAPYGVRPYYLFVGNTDLDMGIHQIKVHELGADIGIVFRKSLPCFTDKATEIEDFFHSQLNIKKCACNSIRFGDEEFEAQIIRYIEYYDLFDIEYNSKESGILLLCFFSDLDQSHFLKGMEGAFNRYSC</sequence>
<comment type="caution">
    <text evidence="1">The sequence shown here is derived from an EMBL/GenBank/DDBJ whole genome shotgun (WGS) entry which is preliminary data.</text>
</comment>
<organism evidence="1 2">
    <name type="scientific">Ovis ammon polii</name>
    <dbReference type="NCBI Taxonomy" id="230172"/>
    <lineage>
        <taxon>Eukaryota</taxon>
        <taxon>Metazoa</taxon>
        <taxon>Chordata</taxon>
        <taxon>Craniata</taxon>
        <taxon>Vertebrata</taxon>
        <taxon>Euteleostomi</taxon>
        <taxon>Mammalia</taxon>
        <taxon>Eutheria</taxon>
        <taxon>Laurasiatheria</taxon>
        <taxon>Artiodactyla</taxon>
        <taxon>Ruminantia</taxon>
        <taxon>Pecora</taxon>
        <taxon>Bovidae</taxon>
        <taxon>Caprinae</taxon>
        <taxon>Ovis</taxon>
    </lineage>
</organism>
<dbReference type="AlphaFoldDB" id="A0AAD4UEE5"/>
<evidence type="ECO:0000313" key="1">
    <source>
        <dbReference type="EMBL" id="KAI4543571.1"/>
    </source>
</evidence>
<proteinExistence type="predicted"/>
<reference evidence="1" key="1">
    <citation type="submission" date="2022-03" db="EMBL/GenBank/DDBJ databases">
        <title>Genomic analyses of argali, domestic sheep and their hybrids provide insights into chromosomal evolution, heterosis and genetic basis of agronomic traits.</title>
        <authorList>
            <person name="Li M."/>
        </authorList>
    </citation>
    <scope>NUCLEOTIDE SEQUENCE</scope>
    <source>
        <strain evidence="1">CAU-MHL-2022a</strain>
        <tissue evidence="1">Skin</tissue>
    </source>
</reference>
<name>A0AAD4UEE5_OVIAM</name>
<keyword evidence="2" id="KW-1185">Reference proteome</keyword>
<gene>
    <name evidence="1" type="ORF">MG293_006365</name>
</gene>
<dbReference type="Proteomes" id="UP001214576">
    <property type="component" value="Unassembled WGS sequence"/>
</dbReference>
<protein>
    <submittedName>
        <fullName evidence="1">Uncharacterized protein</fullName>
    </submittedName>
</protein>
<evidence type="ECO:0000313" key="2">
    <source>
        <dbReference type="Proteomes" id="UP001214576"/>
    </source>
</evidence>
<dbReference type="EMBL" id="JAKZEL010000005">
    <property type="protein sequence ID" value="KAI4543571.1"/>
    <property type="molecule type" value="Genomic_DNA"/>
</dbReference>